<reference evidence="1" key="1">
    <citation type="submission" date="2014-09" db="EMBL/GenBank/DDBJ databases">
        <authorList>
            <person name="Magalhaes I.L.F."/>
            <person name="Oliveira U."/>
            <person name="Santos F.R."/>
            <person name="Vidigal T.H.D.A."/>
            <person name="Brescovit A.D."/>
            <person name="Santos A.J."/>
        </authorList>
    </citation>
    <scope>NUCLEOTIDE SEQUENCE</scope>
    <source>
        <tissue evidence="1">Shoot tissue taken approximately 20 cm above the soil surface</tissue>
    </source>
</reference>
<organism evidence="1">
    <name type="scientific">Arundo donax</name>
    <name type="common">Giant reed</name>
    <name type="synonym">Donax arundinaceus</name>
    <dbReference type="NCBI Taxonomy" id="35708"/>
    <lineage>
        <taxon>Eukaryota</taxon>
        <taxon>Viridiplantae</taxon>
        <taxon>Streptophyta</taxon>
        <taxon>Embryophyta</taxon>
        <taxon>Tracheophyta</taxon>
        <taxon>Spermatophyta</taxon>
        <taxon>Magnoliopsida</taxon>
        <taxon>Liliopsida</taxon>
        <taxon>Poales</taxon>
        <taxon>Poaceae</taxon>
        <taxon>PACMAD clade</taxon>
        <taxon>Arundinoideae</taxon>
        <taxon>Arundineae</taxon>
        <taxon>Arundo</taxon>
    </lineage>
</organism>
<protein>
    <submittedName>
        <fullName evidence="1">Uncharacterized protein</fullName>
    </submittedName>
</protein>
<accession>A0A0A8ZT74</accession>
<evidence type="ECO:0000313" key="1">
    <source>
        <dbReference type="EMBL" id="JAD41996.1"/>
    </source>
</evidence>
<name>A0A0A8ZT74_ARUDO</name>
<dbReference type="AlphaFoldDB" id="A0A0A8ZT74"/>
<sequence length="20" mass="2469">MKLFKGSLMMHLVKVFLWPY</sequence>
<dbReference type="EMBL" id="GBRH01255899">
    <property type="protein sequence ID" value="JAD41996.1"/>
    <property type="molecule type" value="Transcribed_RNA"/>
</dbReference>
<reference evidence="1" key="2">
    <citation type="journal article" date="2015" name="Data Brief">
        <title>Shoot transcriptome of the giant reed, Arundo donax.</title>
        <authorList>
            <person name="Barrero R.A."/>
            <person name="Guerrero F.D."/>
            <person name="Moolhuijzen P."/>
            <person name="Goolsby J.A."/>
            <person name="Tidwell J."/>
            <person name="Bellgard S.E."/>
            <person name="Bellgard M.I."/>
        </authorList>
    </citation>
    <scope>NUCLEOTIDE SEQUENCE</scope>
    <source>
        <tissue evidence="1">Shoot tissue taken approximately 20 cm above the soil surface</tissue>
    </source>
</reference>
<proteinExistence type="predicted"/>